<protein>
    <submittedName>
        <fullName evidence="1">Uncharacterized protein</fullName>
    </submittedName>
</protein>
<organism evidence="1 2">
    <name type="scientific">Coprococcus comes ATCC 27758</name>
    <dbReference type="NCBI Taxonomy" id="470146"/>
    <lineage>
        <taxon>Bacteria</taxon>
        <taxon>Bacillati</taxon>
        <taxon>Bacillota</taxon>
        <taxon>Clostridia</taxon>
        <taxon>Lachnospirales</taxon>
        <taxon>Lachnospiraceae</taxon>
        <taxon>Coprococcus</taxon>
    </lineage>
</organism>
<evidence type="ECO:0000313" key="2">
    <source>
        <dbReference type="Proteomes" id="UP000003793"/>
    </source>
</evidence>
<proteinExistence type="predicted"/>
<gene>
    <name evidence="1" type="ORF">COPCOM_03705</name>
</gene>
<name>C0BEU3_9FIRM</name>
<dbReference type="AlphaFoldDB" id="C0BEU3"/>
<sequence>MNVRLFRRKKHDRCRTKRGCPSICKPMDGKKGKKMKMDVLIGLIY</sequence>
<evidence type="ECO:0000313" key="1">
    <source>
        <dbReference type="EMBL" id="EEG88370.1"/>
    </source>
</evidence>
<dbReference type="HOGENOM" id="CLU_3198534_0_0_9"/>
<dbReference type="EMBL" id="ABVR01000045">
    <property type="protein sequence ID" value="EEG88370.1"/>
    <property type="molecule type" value="Genomic_DNA"/>
</dbReference>
<dbReference type="Proteomes" id="UP000003793">
    <property type="component" value="Unassembled WGS sequence"/>
</dbReference>
<reference evidence="1 2" key="1">
    <citation type="submission" date="2009-02" db="EMBL/GenBank/DDBJ databases">
        <authorList>
            <person name="Fulton L."/>
            <person name="Clifton S."/>
            <person name="Fulton B."/>
            <person name="Xu J."/>
            <person name="Minx P."/>
            <person name="Pepin K.H."/>
            <person name="Johnson M."/>
            <person name="Bhonagiri V."/>
            <person name="Nash W.E."/>
            <person name="Mardis E.R."/>
            <person name="Wilson R.K."/>
        </authorList>
    </citation>
    <scope>NUCLEOTIDE SEQUENCE [LARGE SCALE GENOMIC DNA]</scope>
    <source>
        <strain evidence="1 2">ATCC 27758</strain>
    </source>
</reference>
<comment type="caution">
    <text evidence="1">The sequence shown here is derived from an EMBL/GenBank/DDBJ whole genome shotgun (WGS) entry which is preliminary data.</text>
</comment>
<accession>C0BEU3</accession>
<reference evidence="1 2" key="2">
    <citation type="submission" date="2009-03" db="EMBL/GenBank/DDBJ databases">
        <title>Draft genome sequence of Coprococcus comes (ATCC 27758).</title>
        <authorList>
            <person name="Sudarsanam P."/>
            <person name="Ley R."/>
            <person name="Guruge J."/>
            <person name="Turnbaugh P.J."/>
            <person name="Mahowald M."/>
            <person name="Liep D."/>
            <person name="Gordon J."/>
        </authorList>
    </citation>
    <scope>NUCLEOTIDE SEQUENCE [LARGE SCALE GENOMIC DNA]</scope>
    <source>
        <strain evidence="1 2">ATCC 27758</strain>
    </source>
</reference>